<dbReference type="GO" id="GO:0050660">
    <property type="term" value="F:flavin adenine dinucleotide binding"/>
    <property type="evidence" value="ECO:0007669"/>
    <property type="project" value="InterPro"/>
</dbReference>
<evidence type="ECO:0000256" key="9">
    <source>
        <dbReference type="ARBA" id="ARBA00023002"/>
    </source>
</evidence>
<comment type="similarity">
    <text evidence="12">Belongs to the dus family.</text>
</comment>
<evidence type="ECO:0000256" key="10">
    <source>
        <dbReference type="ARBA" id="ARBA00048205"/>
    </source>
</evidence>
<evidence type="ECO:0000256" key="2">
    <source>
        <dbReference type="ARBA" id="ARBA00002790"/>
    </source>
</evidence>
<comment type="catalytic activity">
    <reaction evidence="10">
        <text>a 5,6-dihydrouridine in tRNA + NADP(+) = a uridine in tRNA + NADPH + H(+)</text>
        <dbReference type="Rhea" id="RHEA:23624"/>
        <dbReference type="Rhea" id="RHEA-COMP:13339"/>
        <dbReference type="Rhea" id="RHEA-COMP:13887"/>
        <dbReference type="ChEBI" id="CHEBI:15378"/>
        <dbReference type="ChEBI" id="CHEBI:57783"/>
        <dbReference type="ChEBI" id="CHEBI:58349"/>
        <dbReference type="ChEBI" id="CHEBI:65315"/>
        <dbReference type="ChEBI" id="CHEBI:74443"/>
    </reaction>
</comment>
<feature type="binding site" evidence="14">
    <location>
        <begin position="246"/>
        <end position="247"/>
    </location>
    <ligand>
        <name>FMN</name>
        <dbReference type="ChEBI" id="CHEBI:58210"/>
    </ligand>
</feature>
<feature type="active site" description="Proton donor" evidence="13">
    <location>
        <position position="121"/>
    </location>
</feature>
<evidence type="ECO:0000259" key="15">
    <source>
        <dbReference type="Pfam" id="PF01207"/>
    </source>
</evidence>
<comment type="catalytic activity">
    <reaction evidence="11">
        <text>a 5,6-dihydrouridine in tRNA + NAD(+) = a uridine in tRNA + NADH + H(+)</text>
        <dbReference type="Rhea" id="RHEA:54452"/>
        <dbReference type="Rhea" id="RHEA-COMP:13339"/>
        <dbReference type="Rhea" id="RHEA-COMP:13887"/>
        <dbReference type="ChEBI" id="CHEBI:15378"/>
        <dbReference type="ChEBI" id="CHEBI:57540"/>
        <dbReference type="ChEBI" id="CHEBI:57945"/>
        <dbReference type="ChEBI" id="CHEBI:65315"/>
        <dbReference type="ChEBI" id="CHEBI:74443"/>
    </reaction>
</comment>
<evidence type="ECO:0000313" key="17">
    <source>
        <dbReference type="Proteomes" id="UP000231426"/>
    </source>
</evidence>
<evidence type="ECO:0000256" key="7">
    <source>
        <dbReference type="ARBA" id="ARBA00022857"/>
    </source>
</evidence>
<dbReference type="AlphaFoldDB" id="A0A2M6W5S3"/>
<dbReference type="PIRSF" id="PIRSF006621">
    <property type="entry name" value="Dus"/>
    <property type="match status" value="1"/>
</dbReference>
<protein>
    <recommendedName>
        <fullName evidence="12">tRNA-dihydrouridine synthase</fullName>
        <ecNumber evidence="12">1.3.1.-</ecNumber>
    </recommendedName>
</protein>
<evidence type="ECO:0000313" key="16">
    <source>
        <dbReference type="EMBL" id="PIT88075.1"/>
    </source>
</evidence>
<dbReference type="InterPro" id="IPR018517">
    <property type="entry name" value="tRNA_hU_synthase_CS"/>
</dbReference>
<dbReference type="Proteomes" id="UP000231426">
    <property type="component" value="Unassembled WGS sequence"/>
</dbReference>
<dbReference type="SUPFAM" id="SSF51395">
    <property type="entry name" value="FMN-linked oxidoreductases"/>
    <property type="match status" value="1"/>
</dbReference>
<keyword evidence="6 12" id="KW-0819">tRNA processing</keyword>
<gene>
    <name evidence="16" type="ORF">COU29_03615</name>
</gene>
<dbReference type="EMBL" id="PFBV01000005">
    <property type="protein sequence ID" value="PIT88075.1"/>
    <property type="molecule type" value="Genomic_DNA"/>
</dbReference>
<feature type="binding site" evidence="14">
    <location>
        <begin position="34"/>
        <end position="36"/>
    </location>
    <ligand>
        <name>FMN</name>
        <dbReference type="ChEBI" id="CHEBI:58210"/>
    </ligand>
</feature>
<comment type="function">
    <text evidence="2 12">Catalyzes the synthesis of 5,6-dihydrouridine (D), a modified base found in the D-loop of most tRNAs, via the reduction of the C5-C6 double bond in target uridines.</text>
</comment>
<evidence type="ECO:0000256" key="14">
    <source>
        <dbReference type="PIRSR" id="PIRSR006621-2"/>
    </source>
</evidence>
<feature type="binding site" evidence="14">
    <location>
        <position position="90"/>
    </location>
    <ligand>
        <name>FMN</name>
        <dbReference type="ChEBI" id="CHEBI:58210"/>
    </ligand>
</feature>
<dbReference type="Gene3D" id="3.20.20.70">
    <property type="entry name" value="Aldolase class I"/>
    <property type="match status" value="1"/>
</dbReference>
<keyword evidence="9 12" id="KW-0560">Oxidoreductase</keyword>
<keyword evidence="7" id="KW-0521">NADP</keyword>
<feature type="binding site" evidence="14">
    <location>
        <position position="162"/>
    </location>
    <ligand>
        <name>FMN</name>
        <dbReference type="ChEBI" id="CHEBI:58210"/>
    </ligand>
</feature>
<dbReference type="PROSITE" id="PS01136">
    <property type="entry name" value="UPF0034"/>
    <property type="match status" value="1"/>
</dbReference>
<dbReference type="CDD" id="cd02801">
    <property type="entry name" value="DUS_like_FMN"/>
    <property type="match status" value="1"/>
</dbReference>
<dbReference type="InterPro" id="IPR013785">
    <property type="entry name" value="Aldolase_TIM"/>
</dbReference>
<keyword evidence="4 12" id="KW-0285">Flavoprotein</keyword>
<evidence type="ECO:0000256" key="1">
    <source>
        <dbReference type="ARBA" id="ARBA00001917"/>
    </source>
</evidence>
<feature type="binding site" evidence="14">
    <location>
        <position position="191"/>
    </location>
    <ligand>
        <name>FMN</name>
        <dbReference type="ChEBI" id="CHEBI:58210"/>
    </ligand>
</feature>
<feature type="domain" description="DUS-like FMN-binding" evidence="15">
    <location>
        <begin position="32"/>
        <end position="331"/>
    </location>
</feature>
<name>A0A2M6W5S3_9BACT</name>
<proteinExistence type="inferred from homology"/>
<evidence type="ECO:0000256" key="11">
    <source>
        <dbReference type="ARBA" id="ARBA00048802"/>
    </source>
</evidence>
<comment type="caution">
    <text evidence="16">The sequence shown here is derived from an EMBL/GenBank/DDBJ whole genome shotgun (WGS) entry which is preliminary data.</text>
</comment>
<keyword evidence="3" id="KW-0820">tRNA-binding</keyword>
<organism evidence="16 17">
    <name type="scientific">Candidatus Magasanikbacteria bacterium CG10_big_fil_rev_8_21_14_0_10_36_32</name>
    <dbReference type="NCBI Taxonomy" id="1974646"/>
    <lineage>
        <taxon>Bacteria</taxon>
        <taxon>Candidatus Magasanikiibacteriota</taxon>
    </lineage>
</organism>
<keyword evidence="8" id="KW-0694">RNA-binding</keyword>
<sequence length="337" mass="38293">MKVLRMIYQLFHQKNCHMPKKWFEFKKPIIALAPMADYTDQPFCLLCRKISGNDFVIFREMVSAEAIVRQNKKTLKMCKINNKERPVVIQIFGAKSETIVEAAKIIVKKFKPDGIDINMGCPVAKIAGKNMAGASLMKDTVRAAKIVKALKIAKLGVPISVKTRLGWNDKKEILKFAPILETAGADLISIHGRTKSQGYSGEVDWSMIGQAVKMVKIPVLANGNIRTVEDIKKCLDITKAAGVMIGRGAMGKPWIFREIQNLKSKIKNNKEEIKKIVLQHAKLHFEHYGERSMVTFRKHLAWYFKGDQIVELENLKDLRIKLMKINSLSELEELLKF</sequence>
<keyword evidence="14" id="KW-0547">Nucleotide-binding</keyword>
<dbReference type="EC" id="1.3.1.-" evidence="12"/>
<evidence type="ECO:0000256" key="5">
    <source>
        <dbReference type="ARBA" id="ARBA00022643"/>
    </source>
</evidence>
<evidence type="ECO:0000256" key="3">
    <source>
        <dbReference type="ARBA" id="ARBA00022555"/>
    </source>
</evidence>
<accession>A0A2M6W5S3</accession>
<reference evidence="17" key="1">
    <citation type="submission" date="2017-09" db="EMBL/GenBank/DDBJ databases">
        <title>Depth-based differentiation of microbial function through sediment-hosted aquifers and enrichment of novel symbionts in the deep terrestrial subsurface.</title>
        <authorList>
            <person name="Probst A.J."/>
            <person name="Ladd B."/>
            <person name="Jarett J.K."/>
            <person name="Geller-Mcgrath D.E."/>
            <person name="Sieber C.M.K."/>
            <person name="Emerson J.B."/>
            <person name="Anantharaman K."/>
            <person name="Thomas B.C."/>
            <person name="Malmstrom R."/>
            <person name="Stieglmeier M."/>
            <person name="Klingl A."/>
            <person name="Woyke T."/>
            <person name="Ryan C.M."/>
            <person name="Banfield J.F."/>
        </authorList>
    </citation>
    <scope>NUCLEOTIDE SEQUENCE [LARGE SCALE GENOMIC DNA]</scope>
</reference>
<comment type="cofactor">
    <cofactor evidence="1 12 14">
        <name>FMN</name>
        <dbReference type="ChEBI" id="CHEBI:58210"/>
    </cofactor>
</comment>
<keyword evidence="5 12" id="KW-0288">FMN</keyword>
<dbReference type="PANTHER" id="PTHR45846">
    <property type="entry name" value="TRNA-DIHYDROURIDINE(47) SYNTHASE [NAD(P)(+)]-LIKE"/>
    <property type="match status" value="1"/>
</dbReference>
<evidence type="ECO:0000256" key="6">
    <source>
        <dbReference type="ARBA" id="ARBA00022694"/>
    </source>
</evidence>
<dbReference type="GO" id="GO:0000049">
    <property type="term" value="F:tRNA binding"/>
    <property type="evidence" value="ECO:0007669"/>
    <property type="project" value="UniProtKB-KW"/>
</dbReference>
<dbReference type="Pfam" id="PF01207">
    <property type="entry name" value="Dus"/>
    <property type="match status" value="1"/>
</dbReference>
<dbReference type="Gene3D" id="1.10.1200.80">
    <property type="entry name" value="Putative flavin oxidoreducatase, domain 2"/>
    <property type="match status" value="1"/>
</dbReference>
<dbReference type="InterPro" id="IPR024036">
    <property type="entry name" value="tRNA-dHydroUridine_Synthase_C"/>
</dbReference>
<dbReference type="InterPro" id="IPR035587">
    <property type="entry name" value="DUS-like_FMN-bd"/>
</dbReference>
<evidence type="ECO:0000256" key="8">
    <source>
        <dbReference type="ARBA" id="ARBA00022884"/>
    </source>
</evidence>
<evidence type="ECO:0000256" key="4">
    <source>
        <dbReference type="ARBA" id="ARBA00022630"/>
    </source>
</evidence>
<dbReference type="InterPro" id="IPR001269">
    <property type="entry name" value="DUS_fam"/>
</dbReference>
<dbReference type="PANTHER" id="PTHR45846:SF1">
    <property type="entry name" value="TRNA-DIHYDROURIDINE(47) SYNTHASE [NAD(P)(+)]-LIKE"/>
    <property type="match status" value="1"/>
</dbReference>
<evidence type="ECO:0000256" key="13">
    <source>
        <dbReference type="PIRSR" id="PIRSR006621-1"/>
    </source>
</evidence>
<evidence type="ECO:0000256" key="12">
    <source>
        <dbReference type="PIRNR" id="PIRNR006621"/>
    </source>
</evidence>
<dbReference type="GO" id="GO:0017150">
    <property type="term" value="F:tRNA dihydrouridine synthase activity"/>
    <property type="evidence" value="ECO:0007669"/>
    <property type="project" value="InterPro"/>
</dbReference>